<evidence type="ECO:0000256" key="6">
    <source>
        <dbReference type="ARBA" id="ARBA00022989"/>
    </source>
</evidence>
<dbReference type="AlphaFoldDB" id="A0A6P5ABV3"/>
<dbReference type="Gene3D" id="3.40.50.300">
    <property type="entry name" value="P-loop containing nucleotide triphosphate hydrolases"/>
    <property type="match status" value="1"/>
</dbReference>
<dbReference type="InterPro" id="IPR027417">
    <property type="entry name" value="P-loop_NTPase"/>
</dbReference>
<keyword evidence="8" id="KW-0472">Membrane</keyword>
<keyword evidence="4" id="KW-0812">Transmembrane</keyword>
<dbReference type="PANTHER" id="PTHR14647">
    <property type="entry name" value="GALACTOSE-3-O-SULFOTRANSFERASE"/>
    <property type="match status" value="1"/>
</dbReference>
<name>A0A6P5ABV3_BRABE</name>
<evidence type="ECO:0000256" key="5">
    <source>
        <dbReference type="ARBA" id="ARBA00022968"/>
    </source>
</evidence>
<comment type="subcellular location">
    <subcellularLocation>
        <location evidence="1">Golgi apparatus membrane</location>
        <topology evidence="1">Single-pass type II membrane protein</topology>
    </subcellularLocation>
</comment>
<reference evidence="12" key="1">
    <citation type="submission" date="2025-08" db="UniProtKB">
        <authorList>
            <consortium name="RefSeq"/>
        </authorList>
    </citation>
    <scope>IDENTIFICATION</scope>
    <source>
        <tissue evidence="12">Gonad</tissue>
    </source>
</reference>
<feature type="region of interest" description="Disordered" evidence="10">
    <location>
        <begin position="45"/>
        <end position="64"/>
    </location>
</feature>
<comment type="similarity">
    <text evidence="2">Belongs to the galactose-3-O-sulfotransferase family.</text>
</comment>
<evidence type="ECO:0000256" key="4">
    <source>
        <dbReference type="ARBA" id="ARBA00022692"/>
    </source>
</evidence>
<evidence type="ECO:0000256" key="1">
    <source>
        <dbReference type="ARBA" id="ARBA00004323"/>
    </source>
</evidence>
<dbReference type="GeneID" id="109484791"/>
<evidence type="ECO:0000256" key="3">
    <source>
        <dbReference type="ARBA" id="ARBA00022679"/>
    </source>
</evidence>
<keyword evidence="9" id="KW-0325">Glycoprotein</keyword>
<dbReference type="PANTHER" id="PTHR14647:SF87">
    <property type="entry name" value="PUTATIVE-RELATED"/>
    <property type="match status" value="1"/>
</dbReference>
<sequence length="483" mass="56824">MSSSMTGKTVTSWRNSRSILTAFAGLCIIVTIYFQHQDSLSPIPSPTLQKMKNSPAAEKKQEYREETEVSTDFCSRPRQKYVFIAPHKVGASTSCPVFMRYAIRHRLAVLIPTKGNVLSWGVSPVEEDYIHTPDEQYDALLNHFTYNKTWLRSKFPADTAYISIIRNPSEQLRSTMNYYYLPKLLKIKSKNPLNTFLENPWRYKNRSEVHVAYCNVTWDPSRNFMSFDLGYPAEGAEDKERARRYIHELEADFTLIMLLDYVDESYVLLKRLMCWELQDVLYKANNVRNYTFKSFVPSEKELADLRRWKAVDYLLYDTFNKSLWRKIAAQGPDFFEEVRHFKDLNEHINTYCGERQREEPNLAVKASKWNSQFEVDAEFCSALHSVVREFLIPMQKGPQGDRFKLMTEKQNIKAVIDGQPTFKYETEKKRYLHEVEAARKSKRMKRKKLKNQLKRTAKSTTNSFNEQRTEGYTYVWTAEPKQL</sequence>
<dbReference type="Pfam" id="PF06990">
    <property type="entry name" value="Gal-3-0_sulfotr"/>
    <property type="match status" value="1"/>
</dbReference>
<evidence type="ECO:0000313" key="11">
    <source>
        <dbReference type="Proteomes" id="UP000515135"/>
    </source>
</evidence>
<evidence type="ECO:0000313" key="12">
    <source>
        <dbReference type="RefSeq" id="XP_019643714.1"/>
    </source>
</evidence>
<keyword evidence="5" id="KW-0735">Signal-anchor</keyword>
<dbReference type="InterPro" id="IPR009729">
    <property type="entry name" value="Gal-3-0_sulfotransfrase"/>
</dbReference>
<dbReference type="GO" id="GO:0001733">
    <property type="term" value="F:galactosylceramide sulfotransferase activity"/>
    <property type="evidence" value="ECO:0007669"/>
    <property type="project" value="InterPro"/>
</dbReference>
<evidence type="ECO:0000256" key="10">
    <source>
        <dbReference type="SAM" id="MobiDB-lite"/>
    </source>
</evidence>
<keyword evidence="6" id="KW-1133">Transmembrane helix</keyword>
<evidence type="ECO:0000256" key="2">
    <source>
        <dbReference type="ARBA" id="ARBA00008124"/>
    </source>
</evidence>
<protein>
    <submittedName>
        <fullName evidence="12">Galactose-3-O-sulfotransferase 2-like</fullName>
    </submittedName>
</protein>
<proteinExistence type="inferred from homology"/>
<organism evidence="11 12">
    <name type="scientific">Branchiostoma belcheri</name>
    <name type="common">Amphioxus</name>
    <dbReference type="NCBI Taxonomy" id="7741"/>
    <lineage>
        <taxon>Eukaryota</taxon>
        <taxon>Metazoa</taxon>
        <taxon>Chordata</taxon>
        <taxon>Cephalochordata</taxon>
        <taxon>Leptocardii</taxon>
        <taxon>Amphioxiformes</taxon>
        <taxon>Branchiostomatidae</taxon>
        <taxon>Branchiostoma</taxon>
    </lineage>
</organism>
<dbReference type="GO" id="GO:0000139">
    <property type="term" value="C:Golgi membrane"/>
    <property type="evidence" value="ECO:0007669"/>
    <property type="project" value="UniProtKB-SubCell"/>
</dbReference>
<keyword evidence="11" id="KW-1185">Reference proteome</keyword>
<accession>A0A6P5ABV3</accession>
<evidence type="ECO:0000256" key="8">
    <source>
        <dbReference type="ARBA" id="ARBA00023136"/>
    </source>
</evidence>
<dbReference type="GO" id="GO:0009247">
    <property type="term" value="P:glycolipid biosynthetic process"/>
    <property type="evidence" value="ECO:0007669"/>
    <property type="project" value="InterPro"/>
</dbReference>
<dbReference type="KEGG" id="bbel:109484791"/>
<keyword evidence="7" id="KW-0333">Golgi apparatus</keyword>
<dbReference type="OrthoDB" id="514299at2759"/>
<dbReference type="RefSeq" id="XP_019643714.1">
    <property type="nucleotide sequence ID" value="XM_019788155.1"/>
</dbReference>
<evidence type="ECO:0000256" key="9">
    <source>
        <dbReference type="ARBA" id="ARBA00023180"/>
    </source>
</evidence>
<gene>
    <name evidence="12" type="primary">LOC109484791</name>
</gene>
<keyword evidence="3" id="KW-0808">Transferase</keyword>
<dbReference type="Proteomes" id="UP000515135">
    <property type="component" value="Unplaced"/>
</dbReference>
<evidence type="ECO:0000256" key="7">
    <source>
        <dbReference type="ARBA" id="ARBA00023034"/>
    </source>
</evidence>